<name>A0A8J5M192_9STRA</name>
<gene>
    <name evidence="1" type="ORF">JG688_00011042</name>
</gene>
<keyword evidence="2" id="KW-1185">Reference proteome</keyword>
<proteinExistence type="predicted"/>
<sequence>ERAGLLRETRLQLNNISFLVGNNDNEDSRQIVKVFAIPATRIYDVIDKRLRQNLCVITQLGVETTLMEHSACRCWDRPSMLKHELTLVAFAASAGAACTSCNRSELWAVLPYLAERLWYTAGLTSASGRCKLAKLRVDLEQMDLHFQRTNCWSQNKHEIKGHH</sequence>
<reference evidence="1" key="1">
    <citation type="submission" date="2021-01" db="EMBL/GenBank/DDBJ databases">
        <title>Phytophthora aleatoria, a newly-described species from Pinus radiata is distinct from Phytophthora cactorum isolates based on comparative genomics.</title>
        <authorList>
            <person name="Mcdougal R."/>
            <person name="Panda P."/>
            <person name="Williams N."/>
            <person name="Studholme D.J."/>
        </authorList>
    </citation>
    <scope>NUCLEOTIDE SEQUENCE</scope>
    <source>
        <strain evidence="1">NZFS 4037</strain>
    </source>
</reference>
<dbReference type="EMBL" id="JAENGY010000741">
    <property type="protein sequence ID" value="KAG6957264.1"/>
    <property type="molecule type" value="Genomic_DNA"/>
</dbReference>
<evidence type="ECO:0000313" key="2">
    <source>
        <dbReference type="Proteomes" id="UP000709295"/>
    </source>
</evidence>
<dbReference type="AlphaFoldDB" id="A0A8J5M192"/>
<feature type="non-terminal residue" evidence="1">
    <location>
        <position position="1"/>
    </location>
</feature>
<dbReference type="Proteomes" id="UP000709295">
    <property type="component" value="Unassembled WGS sequence"/>
</dbReference>
<organism evidence="1 2">
    <name type="scientific">Phytophthora aleatoria</name>
    <dbReference type="NCBI Taxonomy" id="2496075"/>
    <lineage>
        <taxon>Eukaryota</taxon>
        <taxon>Sar</taxon>
        <taxon>Stramenopiles</taxon>
        <taxon>Oomycota</taxon>
        <taxon>Peronosporomycetes</taxon>
        <taxon>Peronosporales</taxon>
        <taxon>Peronosporaceae</taxon>
        <taxon>Phytophthora</taxon>
    </lineage>
</organism>
<protein>
    <submittedName>
        <fullName evidence="1">Uncharacterized protein</fullName>
    </submittedName>
</protein>
<accession>A0A8J5M192</accession>
<comment type="caution">
    <text evidence="1">The sequence shown here is derived from an EMBL/GenBank/DDBJ whole genome shotgun (WGS) entry which is preliminary data.</text>
</comment>
<evidence type="ECO:0000313" key="1">
    <source>
        <dbReference type="EMBL" id="KAG6957264.1"/>
    </source>
</evidence>